<keyword evidence="4" id="KW-1185">Reference proteome</keyword>
<sequence length="364" mass="38674">MRKSLRLMVAAATGAVLFATGGIVAASPAFAAGSVSATGTDFADLFIPPSGSDKITFKIKATDVYAAPDKPGKIHVQFLKPDEAESGTPHAGTAADIPTSTATPAPTGDVTVAASIPLSASDKPGTWKYRTAFTANGVTAAPTFTNPWQSITVATATRVTSANVDPDPVVLKKSEEVDVFANFKLEKYGDEKVTNVRYEHSSGDYYTLPTGLEADDSYHGSASFDYQAPAGSWQLKVTVTRGSKTYSFVKGFSVKGASAAAKAKSKITIAVSPAKVKKGKTVKIYGTVYRGTSKWGAWSKKILKLYFKKKGTKTWKFVGYVGANSTGKYSKTVKPKYDGYWRLQATSTSATNSSLSPYKLVDVR</sequence>
<name>A0A7C9JGF5_9ACTN</name>
<feature type="chain" id="PRO_5028908908" evidence="2">
    <location>
        <begin position="32"/>
        <end position="364"/>
    </location>
</feature>
<organism evidence="3 4">
    <name type="scientific">Herbidospora solisilvae</name>
    <dbReference type="NCBI Taxonomy" id="2696284"/>
    <lineage>
        <taxon>Bacteria</taxon>
        <taxon>Bacillati</taxon>
        <taxon>Actinomycetota</taxon>
        <taxon>Actinomycetes</taxon>
        <taxon>Streptosporangiales</taxon>
        <taxon>Streptosporangiaceae</taxon>
        <taxon>Herbidospora</taxon>
    </lineage>
</organism>
<feature type="region of interest" description="Disordered" evidence="1">
    <location>
        <begin position="83"/>
        <end position="105"/>
    </location>
</feature>
<evidence type="ECO:0000313" key="4">
    <source>
        <dbReference type="Proteomes" id="UP000479526"/>
    </source>
</evidence>
<dbReference type="Proteomes" id="UP000479526">
    <property type="component" value="Unassembled WGS sequence"/>
</dbReference>
<dbReference type="EMBL" id="WXEW01000006">
    <property type="protein sequence ID" value="NAS24183.1"/>
    <property type="molecule type" value="Genomic_DNA"/>
</dbReference>
<evidence type="ECO:0000256" key="2">
    <source>
        <dbReference type="SAM" id="SignalP"/>
    </source>
</evidence>
<evidence type="ECO:0000256" key="1">
    <source>
        <dbReference type="SAM" id="MobiDB-lite"/>
    </source>
</evidence>
<dbReference type="RefSeq" id="WP_161481382.1">
    <property type="nucleotide sequence ID" value="NZ_WXEW01000006.1"/>
</dbReference>
<dbReference type="AlphaFoldDB" id="A0A7C9JGF5"/>
<proteinExistence type="predicted"/>
<comment type="caution">
    <text evidence="3">The sequence shown here is derived from an EMBL/GenBank/DDBJ whole genome shotgun (WGS) entry which is preliminary data.</text>
</comment>
<feature type="signal peptide" evidence="2">
    <location>
        <begin position="1"/>
        <end position="31"/>
    </location>
</feature>
<accession>A0A7C9JGF5</accession>
<reference evidence="3 4" key="1">
    <citation type="submission" date="2020-01" db="EMBL/GenBank/DDBJ databases">
        <title>Herbidospora sp. NEAU-GS84 nov., a novel actinomycete isolated from soil.</title>
        <authorList>
            <person name="Han L."/>
        </authorList>
    </citation>
    <scope>NUCLEOTIDE SEQUENCE [LARGE SCALE GENOMIC DNA]</scope>
    <source>
        <strain evidence="3 4">NEAU-GS84</strain>
    </source>
</reference>
<gene>
    <name evidence="3" type="ORF">GT755_21120</name>
</gene>
<evidence type="ECO:0000313" key="3">
    <source>
        <dbReference type="EMBL" id="NAS24183.1"/>
    </source>
</evidence>
<keyword evidence="2" id="KW-0732">Signal</keyword>
<protein>
    <submittedName>
        <fullName evidence="3">Uncharacterized protein</fullName>
    </submittedName>
</protein>